<reference evidence="3 4" key="1">
    <citation type="submission" date="2019-01" db="EMBL/GenBank/DDBJ databases">
        <title>Lacibacter sp. strain TTM-7.</title>
        <authorList>
            <person name="Chen W.-M."/>
        </authorList>
    </citation>
    <scope>NUCLEOTIDE SEQUENCE [LARGE SCALE GENOMIC DNA]</scope>
    <source>
        <strain evidence="3 4">TTM-7</strain>
    </source>
</reference>
<evidence type="ECO:0000313" key="3">
    <source>
        <dbReference type="EMBL" id="RXK62582.1"/>
    </source>
</evidence>
<dbReference type="RefSeq" id="WP_129129953.1">
    <property type="nucleotide sequence ID" value="NZ_SDHW01000001.1"/>
</dbReference>
<proteinExistence type="predicted"/>
<dbReference type="OrthoDB" id="767251at2"/>
<evidence type="ECO:0000259" key="2">
    <source>
        <dbReference type="Pfam" id="PF11412"/>
    </source>
</evidence>
<dbReference type="EMBL" id="SDHW01000001">
    <property type="protein sequence ID" value="RXK62582.1"/>
    <property type="molecule type" value="Genomic_DNA"/>
</dbReference>
<keyword evidence="4" id="KW-1185">Reference proteome</keyword>
<protein>
    <recommendedName>
        <fullName evidence="2">Thiol:disulfide interchange protein DsbD N-terminal domain-containing protein</fullName>
    </recommendedName>
</protein>
<feature type="chain" id="PRO_5020822947" description="Thiol:disulfide interchange protein DsbD N-terminal domain-containing protein" evidence="1">
    <location>
        <begin position="20"/>
        <end position="152"/>
    </location>
</feature>
<feature type="domain" description="Thiol:disulfide interchange protein DsbD N-terminal" evidence="2">
    <location>
        <begin position="38"/>
        <end position="148"/>
    </location>
</feature>
<organism evidence="3 4">
    <name type="scientific">Lacibacter luteus</name>
    <dbReference type="NCBI Taxonomy" id="2508719"/>
    <lineage>
        <taxon>Bacteria</taxon>
        <taxon>Pseudomonadati</taxon>
        <taxon>Bacteroidota</taxon>
        <taxon>Chitinophagia</taxon>
        <taxon>Chitinophagales</taxon>
        <taxon>Chitinophagaceae</taxon>
        <taxon>Lacibacter</taxon>
    </lineage>
</organism>
<dbReference type="Gene3D" id="2.60.40.1250">
    <property type="entry name" value="Thiol:disulfide interchange protein DsbD, N-terminal domain"/>
    <property type="match status" value="1"/>
</dbReference>
<dbReference type="AlphaFoldDB" id="A0A4V1M846"/>
<gene>
    <name evidence="3" type="ORF">ESA94_06175</name>
</gene>
<feature type="signal peptide" evidence="1">
    <location>
        <begin position="1"/>
        <end position="19"/>
    </location>
</feature>
<dbReference type="Pfam" id="PF11412">
    <property type="entry name" value="DsbD_N"/>
    <property type="match status" value="1"/>
</dbReference>
<evidence type="ECO:0000313" key="4">
    <source>
        <dbReference type="Proteomes" id="UP000290204"/>
    </source>
</evidence>
<keyword evidence="1" id="KW-0732">Signal</keyword>
<dbReference type="InterPro" id="IPR028250">
    <property type="entry name" value="DsbDN"/>
</dbReference>
<dbReference type="InterPro" id="IPR036929">
    <property type="entry name" value="DsbDN_sf"/>
</dbReference>
<evidence type="ECO:0000256" key="1">
    <source>
        <dbReference type="SAM" id="SignalP"/>
    </source>
</evidence>
<name>A0A4V1M846_9BACT</name>
<comment type="caution">
    <text evidence="3">The sequence shown here is derived from an EMBL/GenBank/DDBJ whole genome shotgun (WGS) entry which is preliminary data.</text>
</comment>
<dbReference type="Proteomes" id="UP000290204">
    <property type="component" value="Unassembled WGS sequence"/>
</dbReference>
<accession>A0A4V1M846</accession>
<sequence>MKRMIATLALVFISVAVFAQSGSKVKWDFIVKKLGDKKYEIRMVANIQPGWHLYSQTQSSDAIALPTTINFAKNPLIVVSGKPKEVGKLTDAFDKATNSRSRFYSNKVEFVQVVTVKSNVKTSITGDVEFMVCDDKQCLPPDKAKFSVKLEG</sequence>